<dbReference type="AlphaFoldDB" id="A0A543JQR3"/>
<dbReference type="Proteomes" id="UP000316628">
    <property type="component" value="Unassembled WGS sequence"/>
</dbReference>
<evidence type="ECO:0000313" key="5">
    <source>
        <dbReference type="Proteomes" id="UP000316628"/>
    </source>
</evidence>
<dbReference type="InterPro" id="IPR002645">
    <property type="entry name" value="STAS_dom"/>
</dbReference>
<dbReference type="NCBIfam" id="TIGR00377">
    <property type="entry name" value="ant_ant_sig"/>
    <property type="match status" value="1"/>
</dbReference>
<evidence type="ECO:0000256" key="2">
    <source>
        <dbReference type="RuleBase" id="RU003749"/>
    </source>
</evidence>
<dbReference type="Gene3D" id="3.30.750.24">
    <property type="entry name" value="STAS domain"/>
    <property type="match status" value="1"/>
</dbReference>
<evidence type="ECO:0000259" key="3">
    <source>
        <dbReference type="PROSITE" id="PS50801"/>
    </source>
</evidence>
<dbReference type="PANTHER" id="PTHR33495:SF2">
    <property type="entry name" value="ANTI-SIGMA FACTOR ANTAGONIST TM_1081-RELATED"/>
    <property type="match status" value="1"/>
</dbReference>
<dbReference type="Pfam" id="PF01740">
    <property type="entry name" value="STAS"/>
    <property type="match status" value="1"/>
</dbReference>
<dbReference type="RefSeq" id="WP_170232312.1">
    <property type="nucleotide sequence ID" value="NZ_VFPP01000001.1"/>
</dbReference>
<comment type="caution">
    <text evidence="4">The sequence shown here is derived from an EMBL/GenBank/DDBJ whole genome shotgun (WGS) entry which is preliminary data.</text>
</comment>
<dbReference type="CDD" id="cd07043">
    <property type="entry name" value="STAS_anti-anti-sigma_factors"/>
    <property type="match status" value="1"/>
</dbReference>
<evidence type="ECO:0000256" key="1">
    <source>
        <dbReference type="ARBA" id="ARBA00009013"/>
    </source>
</evidence>
<dbReference type="SUPFAM" id="SSF52091">
    <property type="entry name" value="SpoIIaa-like"/>
    <property type="match status" value="1"/>
</dbReference>
<keyword evidence="5" id="KW-1185">Reference proteome</keyword>
<evidence type="ECO:0000313" key="4">
    <source>
        <dbReference type="EMBL" id="TQM85085.1"/>
    </source>
</evidence>
<dbReference type="InterPro" id="IPR036513">
    <property type="entry name" value="STAS_dom_sf"/>
</dbReference>
<comment type="similarity">
    <text evidence="1 2">Belongs to the anti-sigma-factor antagonist family.</text>
</comment>
<sequence>MGDTRTDTPNATVQVHDRDGITVVEVAGEIDMASETPVRAIVAEQLDRRPAALVVDLGRVDFFGSAGIQLLIEAATTAQRRGVPLAVATDRRAVLRPLEITLVIEAVDVHPTVRDALAAVRPGARSTSRPLANQ</sequence>
<dbReference type="InterPro" id="IPR003658">
    <property type="entry name" value="Anti-sigma_ant"/>
</dbReference>
<dbReference type="PANTHER" id="PTHR33495">
    <property type="entry name" value="ANTI-SIGMA FACTOR ANTAGONIST TM_1081-RELATED-RELATED"/>
    <property type="match status" value="1"/>
</dbReference>
<proteinExistence type="inferred from homology"/>
<reference evidence="4 5" key="1">
    <citation type="submission" date="2019-06" db="EMBL/GenBank/DDBJ databases">
        <title>Sequencing the genomes of 1000 actinobacteria strains.</title>
        <authorList>
            <person name="Klenk H.-P."/>
        </authorList>
    </citation>
    <scope>NUCLEOTIDE SEQUENCE [LARGE SCALE GENOMIC DNA]</scope>
    <source>
        <strain evidence="4 5">DSM 45456</strain>
    </source>
</reference>
<accession>A0A543JQR3</accession>
<dbReference type="EMBL" id="VFPP01000001">
    <property type="protein sequence ID" value="TQM85085.1"/>
    <property type="molecule type" value="Genomic_DNA"/>
</dbReference>
<dbReference type="PROSITE" id="PS50801">
    <property type="entry name" value="STAS"/>
    <property type="match status" value="1"/>
</dbReference>
<name>A0A543JQR3_9PSEU</name>
<feature type="domain" description="STAS" evidence="3">
    <location>
        <begin position="11"/>
        <end position="120"/>
    </location>
</feature>
<protein>
    <recommendedName>
        <fullName evidence="2">Anti-sigma factor antagonist</fullName>
    </recommendedName>
</protein>
<dbReference type="GO" id="GO:0043856">
    <property type="term" value="F:anti-sigma factor antagonist activity"/>
    <property type="evidence" value="ECO:0007669"/>
    <property type="project" value="InterPro"/>
</dbReference>
<gene>
    <name evidence="4" type="ORF">FHX81_7554</name>
</gene>
<organism evidence="4 5">
    <name type="scientific">Saccharothrix saharensis</name>
    <dbReference type="NCBI Taxonomy" id="571190"/>
    <lineage>
        <taxon>Bacteria</taxon>
        <taxon>Bacillati</taxon>
        <taxon>Actinomycetota</taxon>
        <taxon>Actinomycetes</taxon>
        <taxon>Pseudonocardiales</taxon>
        <taxon>Pseudonocardiaceae</taxon>
        <taxon>Saccharothrix</taxon>
    </lineage>
</organism>